<feature type="region of interest" description="Disordered" evidence="1">
    <location>
        <begin position="138"/>
        <end position="216"/>
    </location>
</feature>
<protein>
    <submittedName>
        <fullName evidence="2">Uncharacterized protein</fullName>
    </submittedName>
</protein>
<gene>
    <name evidence="2" type="ORF">SCF082_LOCUS47470</name>
</gene>
<keyword evidence="3" id="KW-1185">Reference proteome</keyword>
<feature type="compositionally biased region" description="Low complexity" evidence="1">
    <location>
        <begin position="187"/>
        <end position="204"/>
    </location>
</feature>
<comment type="caution">
    <text evidence="2">The sequence shown here is derived from an EMBL/GenBank/DDBJ whole genome shotgun (WGS) entry which is preliminary data.</text>
</comment>
<proteinExistence type="predicted"/>
<reference evidence="2 3" key="1">
    <citation type="submission" date="2024-02" db="EMBL/GenBank/DDBJ databases">
        <authorList>
            <person name="Chen Y."/>
            <person name="Shah S."/>
            <person name="Dougan E. K."/>
            <person name="Thang M."/>
            <person name="Chan C."/>
        </authorList>
    </citation>
    <scope>NUCLEOTIDE SEQUENCE [LARGE SCALE GENOMIC DNA]</scope>
</reference>
<evidence type="ECO:0000256" key="1">
    <source>
        <dbReference type="SAM" id="MobiDB-lite"/>
    </source>
</evidence>
<accession>A0ABP0RLK8</accession>
<feature type="compositionally biased region" description="Acidic residues" evidence="1">
    <location>
        <begin position="144"/>
        <end position="158"/>
    </location>
</feature>
<evidence type="ECO:0000313" key="2">
    <source>
        <dbReference type="EMBL" id="CAK9101508.1"/>
    </source>
</evidence>
<feature type="compositionally biased region" description="Polar residues" evidence="1">
    <location>
        <begin position="175"/>
        <end position="185"/>
    </location>
</feature>
<evidence type="ECO:0000313" key="3">
    <source>
        <dbReference type="Proteomes" id="UP001642464"/>
    </source>
</evidence>
<dbReference type="Proteomes" id="UP001642464">
    <property type="component" value="Unassembled WGS sequence"/>
</dbReference>
<organism evidence="2 3">
    <name type="scientific">Durusdinium trenchii</name>
    <dbReference type="NCBI Taxonomy" id="1381693"/>
    <lineage>
        <taxon>Eukaryota</taxon>
        <taxon>Sar</taxon>
        <taxon>Alveolata</taxon>
        <taxon>Dinophyceae</taxon>
        <taxon>Suessiales</taxon>
        <taxon>Symbiodiniaceae</taxon>
        <taxon>Durusdinium</taxon>
    </lineage>
</organism>
<dbReference type="EMBL" id="CAXAMM010041851">
    <property type="protein sequence ID" value="CAK9101508.1"/>
    <property type="molecule type" value="Genomic_DNA"/>
</dbReference>
<name>A0ABP0RLK8_9DINO</name>
<sequence>MADPMKSSKRMKGPLLDVKGMAGEWDADTTVRGRLRTGKSFLHLSDGKRCEDIKTCIMNQEILSPLLTRMAVTDHRPIIPVEATQAEITMLLTMNKLEPGDLHNVEQDTWHIRKLLGFIKMKAEADAIREKIRLKKAEAANDGDKDDDDEDAYEESLESESASEKADDPVATGGAQPSASANSVPKPSAAEPAPQAPEPAALPEAPAPGGGKQETVDEKRARILAELEKWTLLAGTSSCASSKSRIRMKGDYPAGWEEMYCADWEWDYEHGCWWWEALYLDELHEDNEEIDLATNRDLLGMQTQLRMSGQAALDFFVSEAAAPNLGAHGAEGFGKGLAPCVGSAVFEWLEFFAGLGNLTRAMKSARYKSARFDLLDNQKPQHRKSNFMDLNSPSGFALATLCILRAVPGDFAAHFGIKCSSFCKVNVGTSMRSACTSIGKTDYPSVFLSNRLLERTCLLLLLCTALGGVWILEQPSGSLLPFYPAFREVMQSIFETGGIQAVQEVRWWMGSYGSATPKRHVAFANSCEILNLDKGKLVGWKKTEKTKVKTVEHYQDRHGKQRWKGTSKLRSTEHYPMRFARAVLDMVENLKASCNGQPGLPGTLPPALVTFAEMEWEKSDVWMFVDLPSVYTYLRCCRGLNIPPEWRPFVPKQLGSD</sequence>